<dbReference type="InterPro" id="IPR036291">
    <property type="entry name" value="NAD(P)-bd_dom_sf"/>
</dbReference>
<sequence length="303" mass="33239">MATRSLLITGATGKQGSSTIAALLKANAPFEILALTRNPQSASAQTLLQKSPTIKLITGDFNAIDDIFAKAKAAASAPLWGVFSVQTVGKTEETDGKKLIDAALKNGISHFVYTSADRGVNSDTDPTPVPHFITKFNIEQHLKSKTAAAGTNMSWTILRPVAFMDNLTPDFFGKVFTTSWLLRLGLTQKLQLIATSDVGRIAAQAFIHAREEDYMNKSIGLAGDDINFEQMARVFEDKTGEKVPMTYMFVAKVLNWMVAELGVMFTWFRDTGFGVDVEKVRRENVGMKGFGNWLETESAWGKK</sequence>
<gene>
    <name evidence="4" type="ORF">FB567DRAFT_202876</name>
</gene>
<keyword evidence="2" id="KW-0521">NADP</keyword>
<accession>A0A8K0QWV5</accession>
<dbReference type="InterPro" id="IPR051164">
    <property type="entry name" value="NmrA-like_oxidored"/>
</dbReference>
<organism evidence="4 5">
    <name type="scientific">Paraphoma chrysanthemicola</name>
    <dbReference type="NCBI Taxonomy" id="798071"/>
    <lineage>
        <taxon>Eukaryota</taxon>
        <taxon>Fungi</taxon>
        <taxon>Dikarya</taxon>
        <taxon>Ascomycota</taxon>
        <taxon>Pezizomycotina</taxon>
        <taxon>Dothideomycetes</taxon>
        <taxon>Pleosporomycetidae</taxon>
        <taxon>Pleosporales</taxon>
        <taxon>Pleosporineae</taxon>
        <taxon>Phaeosphaeriaceae</taxon>
        <taxon>Paraphoma</taxon>
    </lineage>
</organism>
<name>A0A8K0QWV5_9PLEO</name>
<dbReference type="GO" id="GO:0005634">
    <property type="term" value="C:nucleus"/>
    <property type="evidence" value="ECO:0007669"/>
    <property type="project" value="TreeGrafter"/>
</dbReference>
<comment type="caution">
    <text evidence="4">The sequence shown here is derived from an EMBL/GenBank/DDBJ whole genome shotgun (WGS) entry which is preliminary data.</text>
</comment>
<keyword evidence="5" id="KW-1185">Reference proteome</keyword>
<feature type="domain" description="NmrA-like" evidence="3">
    <location>
        <begin position="5"/>
        <end position="277"/>
    </location>
</feature>
<dbReference type="EMBL" id="JAGMVJ010000023">
    <property type="protein sequence ID" value="KAH7072420.1"/>
    <property type="molecule type" value="Genomic_DNA"/>
</dbReference>
<evidence type="ECO:0000313" key="4">
    <source>
        <dbReference type="EMBL" id="KAH7072420.1"/>
    </source>
</evidence>
<protein>
    <recommendedName>
        <fullName evidence="3">NmrA-like domain-containing protein</fullName>
    </recommendedName>
</protein>
<comment type="similarity">
    <text evidence="1">Belongs to the NmrA-type oxidoreductase family.</text>
</comment>
<evidence type="ECO:0000256" key="2">
    <source>
        <dbReference type="ARBA" id="ARBA00022857"/>
    </source>
</evidence>
<evidence type="ECO:0000313" key="5">
    <source>
        <dbReference type="Proteomes" id="UP000813461"/>
    </source>
</evidence>
<dbReference type="PANTHER" id="PTHR42748">
    <property type="entry name" value="NITROGEN METABOLITE REPRESSION PROTEIN NMRA FAMILY MEMBER"/>
    <property type="match status" value="1"/>
</dbReference>
<dbReference type="SUPFAM" id="SSF51735">
    <property type="entry name" value="NAD(P)-binding Rossmann-fold domains"/>
    <property type="match status" value="1"/>
</dbReference>
<dbReference type="OrthoDB" id="9997102at2759"/>
<dbReference type="PANTHER" id="PTHR42748:SF7">
    <property type="entry name" value="NMRA LIKE REDOX SENSOR 1-RELATED"/>
    <property type="match status" value="1"/>
</dbReference>
<proteinExistence type="inferred from homology"/>
<dbReference type="AlphaFoldDB" id="A0A8K0QWV5"/>
<dbReference type="InterPro" id="IPR008030">
    <property type="entry name" value="NmrA-like"/>
</dbReference>
<dbReference type="Proteomes" id="UP000813461">
    <property type="component" value="Unassembled WGS sequence"/>
</dbReference>
<evidence type="ECO:0000259" key="3">
    <source>
        <dbReference type="Pfam" id="PF05368"/>
    </source>
</evidence>
<evidence type="ECO:0000256" key="1">
    <source>
        <dbReference type="ARBA" id="ARBA00006328"/>
    </source>
</evidence>
<dbReference type="Gene3D" id="3.40.50.720">
    <property type="entry name" value="NAD(P)-binding Rossmann-like Domain"/>
    <property type="match status" value="1"/>
</dbReference>
<dbReference type="Gene3D" id="3.90.25.10">
    <property type="entry name" value="UDP-galactose 4-epimerase, domain 1"/>
    <property type="match status" value="1"/>
</dbReference>
<dbReference type="Pfam" id="PF05368">
    <property type="entry name" value="NmrA"/>
    <property type="match status" value="1"/>
</dbReference>
<reference evidence="4" key="1">
    <citation type="journal article" date="2021" name="Nat. Commun.">
        <title>Genetic determinants of endophytism in the Arabidopsis root mycobiome.</title>
        <authorList>
            <person name="Mesny F."/>
            <person name="Miyauchi S."/>
            <person name="Thiergart T."/>
            <person name="Pickel B."/>
            <person name="Atanasova L."/>
            <person name="Karlsson M."/>
            <person name="Huettel B."/>
            <person name="Barry K.W."/>
            <person name="Haridas S."/>
            <person name="Chen C."/>
            <person name="Bauer D."/>
            <person name="Andreopoulos W."/>
            <person name="Pangilinan J."/>
            <person name="LaButti K."/>
            <person name="Riley R."/>
            <person name="Lipzen A."/>
            <person name="Clum A."/>
            <person name="Drula E."/>
            <person name="Henrissat B."/>
            <person name="Kohler A."/>
            <person name="Grigoriev I.V."/>
            <person name="Martin F.M."/>
            <person name="Hacquard S."/>
        </authorList>
    </citation>
    <scope>NUCLEOTIDE SEQUENCE</scope>
    <source>
        <strain evidence="4">MPI-SDFR-AT-0120</strain>
    </source>
</reference>